<organism evidence="2 3">
    <name type="scientific">Streblomastix strix</name>
    <dbReference type="NCBI Taxonomy" id="222440"/>
    <lineage>
        <taxon>Eukaryota</taxon>
        <taxon>Metamonada</taxon>
        <taxon>Preaxostyla</taxon>
        <taxon>Oxymonadida</taxon>
        <taxon>Streblomastigidae</taxon>
        <taxon>Streblomastix</taxon>
    </lineage>
</organism>
<dbReference type="Proteomes" id="UP000324800">
    <property type="component" value="Unassembled WGS sequence"/>
</dbReference>
<evidence type="ECO:0000256" key="1">
    <source>
        <dbReference type="SAM" id="Coils"/>
    </source>
</evidence>
<protein>
    <submittedName>
        <fullName evidence="2">Uncharacterized protein</fullName>
    </submittedName>
</protein>
<sequence>MTSSNIVKPRNELKALKFALESLEHDIRSTQQKIFNINAHSPPRIPGQRGDYVPYIENIDDAVNALEYRKTQKQNLKSRMVELEQQKEAVVERIRVEEQRIK</sequence>
<evidence type="ECO:0000313" key="2">
    <source>
        <dbReference type="EMBL" id="KAA6396204.1"/>
    </source>
</evidence>
<accession>A0A5J4WMI9</accession>
<reference evidence="2 3" key="1">
    <citation type="submission" date="2019-03" db="EMBL/GenBank/DDBJ databases">
        <title>Single cell metagenomics reveals metabolic interactions within the superorganism composed of flagellate Streblomastix strix and complex community of Bacteroidetes bacteria on its surface.</title>
        <authorList>
            <person name="Treitli S.C."/>
            <person name="Kolisko M."/>
            <person name="Husnik F."/>
            <person name="Keeling P."/>
            <person name="Hampl V."/>
        </authorList>
    </citation>
    <scope>NUCLEOTIDE SEQUENCE [LARGE SCALE GENOMIC DNA]</scope>
    <source>
        <strain evidence="2">ST1C</strain>
    </source>
</reference>
<dbReference type="AlphaFoldDB" id="A0A5J4WMI9"/>
<feature type="non-terminal residue" evidence="2">
    <location>
        <position position="102"/>
    </location>
</feature>
<dbReference type="EMBL" id="SNRW01001487">
    <property type="protein sequence ID" value="KAA6396204.1"/>
    <property type="molecule type" value="Genomic_DNA"/>
</dbReference>
<keyword evidence="1" id="KW-0175">Coiled coil</keyword>
<proteinExistence type="predicted"/>
<comment type="caution">
    <text evidence="2">The sequence shown here is derived from an EMBL/GenBank/DDBJ whole genome shotgun (WGS) entry which is preliminary data.</text>
</comment>
<name>A0A5J4WMI9_9EUKA</name>
<feature type="coiled-coil region" evidence="1">
    <location>
        <begin position="66"/>
        <end position="100"/>
    </location>
</feature>
<gene>
    <name evidence="2" type="ORF">EZS28_008265</name>
</gene>
<evidence type="ECO:0000313" key="3">
    <source>
        <dbReference type="Proteomes" id="UP000324800"/>
    </source>
</evidence>